<dbReference type="GO" id="GO:0046294">
    <property type="term" value="P:formaldehyde catabolic process"/>
    <property type="evidence" value="ECO:0007669"/>
    <property type="project" value="TreeGrafter"/>
</dbReference>
<comment type="similarity">
    <text evidence="2">Belongs to the zinc-containing alcohol dehydrogenase family. Class-III subfamily.</text>
</comment>
<dbReference type="Gene3D" id="3.90.180.10">
    <property type="entry name" value="Medium-chain alcohol dehydrogenases, catalytic domain"/>
    <property type="match status" value="1"/>
</dbReference>
<dbReference type="RefSeq" id="XP_011099657.1">
    <property type="nucleotide sequence ID" value="XM_011101355.2"/>
</dbReference>
<dbReference type="InterPro" id="IPR013149">
    <property type="entry name" value="ADH-like_C"/>
</dbReference>
<dbReference type="PANTHER" id="PTHR43880:SF7">
    <property type="entry name" value="ALCOHOL DEHYDROGENASE-LIKE 7"/>
    <property type="match status" value="1"/>
</dbReference>
<dbReference type="GO" id="GO:0008270">
    <property type="term" value="F:zinc ion binding"/>
    <property type="evidence" value="ECO:0007669"/>
    <property type="project" value="InterPro"/>
</dbReference>
<dbReference type="InterPro" id="IPR011032">
    <property type="entry name" value="GroES-like_sf"/>
</dbReference>
<dbReference type="GO" id="GO:0051903">
    <property type="term" value="F:S-(hydroxymethyl)glutathione dehydrogenase [NAD(P)+] activity"/>
    <property type="evidence" value="ECO:0007669"/>
    <property type="project" value="TreeGrafter"/>
</dbReference>
<evidence type="ECO:0000256" key="7">
    <source>
        <dbReference type="ARBA" id="ARBA00023027"/>
    </source>
</evidence>
<dbReference type="Pfam" id="PF00107">
    <property type="entry name" value="ADH_zinc_N"/>
    <property type="match status" value="1"/>
</dbReference>
<dbReference type="FunFam" id="3.40.50.720:FF:000003">
    <property type="entry name" value="S-(hydroxymethyl)glutathione dehydrogenase"/>
    <property type="match status" value="1"/>
</dbReference>
<dbReference type="FunFam" id="3.90.180.10:FF:000007">
    <property type="entry name" value="Alcohol dehydrogenase 6"/>
    <property type="match status" value="1"/>
</dbReference>
<evidence type="ECO:0000259" key="9">
    <source>
        <dbReference type="Pfam" id="PF00107"/>
    </source>
</evidence>
<dbReference type="OrthoDB" id="417550at2759"/>
<keyword evidence="6" id="KW-0560">Oxidoreductase</keyword>
<dbReference type="Pfam" id="PF08240">
    <property type="entry name" value="ADH_N"/>
    <property type="match status" value="1"/>
</dbReference>
<keyword evidence="5 8" id="KW-0862">Zinc</keyword>
<keyword evidence="7" id="KW-0520">NAD</keyword>
<keyword evidence="4 8" id="KW-0479">Metal-binding</keyword>
<dbReference type="Proteomes" id="UP000504604">
    <property type="component" value="Linkage group LG2"/>
</dbReference>
<protein>
    <submittedName>
        <fullName evidence="12">Alcohol dehydrogenase-like 7</fullName>
    </submittedName>
</protein>
<comment type="cofactor">
    <cofactor evidence="1 8">
        <name>Zn(2+)</name>
        <dbReference type="ChEBI" id="CHEBI:29105"/>
    </cofactor>
</comment>
<evidence type="ECO:0000256" key="8">
    <source>
        <dbReference type="RuleBase" id="RU361277"/>
    </source>
</evidence>
<reference evidence="12" key="1">
    <citation type="submission" date="2025-08" db="UniProtKB">
        <authorList>
            <consortium name="RefSeq"/>
        </authorList>
    </citation>
    <scope>IDENTIFICATION</scope>
</reference>
<evidence type="ECO:0000256" key="2">
    <source>
        <dbReference type="ARBA" id="ARBA00010902"/>
    </source>
</evidence>
<evidence type="ECO:0000256" key="5">
    <source>
        <dbReference type="ARBA" id="ARBA00022833"/>
    </source>
</evidence>
<keyword evidence="11" id="KW-1185">Reference proteome</keyword>
<dbReference type="Gene3D" id="3.40.50.720">
    <property type="entry name" value="NAD(P)-binding Rossmann-like Domain"/>
    <property type="match status" value="1"/>
</dbReference>
<dbReference type="PANTHER" id="PTHR43880">
    <property type="entry name" value="ALCOHOL DEHYDROGENASE"/>
    <property type="match status" value="1"/>
</dbReference>
<dbReference type="InterPro" id="IPR036291">
    <property type="entry name" value="NAD(P)-bd_dom_sf"/>
</dbReference>
<accession>A0A6I9UWY6</accession>
<dbReference type="AlphaFoldDB" id="A0A6I9UWY6"/>
<dbReference type="GO" id="GO:0005829">
    <property type="term" value="C:cytosol"/>
    <property type="evidence" value="ECO:0007669"/>
    <property type="project" value="TreeGrafter"/>
</dbReference>
<evidence type="ECO:0000256" key="4">
    <source>
        <dbReference type="ARBA" id="ARBA00022723"/>
    </source>
</evidence>
<dbReference type="PROSITE" id="PS00059">
    <property type="entry name" value="ADH_ZINC"/>
    <property type="match status" value="1"/>
</dbReference>
<sequence>MDNSTTSGKPIRCRAAIARKAGEPLVIEEVIVAPPKAGEVRIKIICSSLCHSDITFLKLKDPPACFPRILGHESVGVVESVGDGVTAFVEGDTVVPIFLPDCAECRDCTSNKSNLCSTFPFKVSPWMHDGSSRFTDLKGETLYHFLFVSSFTEYTVVHTANVTKIDPVIPPSRACLLSCGVSTGVGAAWRSANVEAGSTVAIFGLGSIGLAVAEGARLCGATKIIGIDVNPEKYEIGKRFGVTDFVDTRSCGERRLSEIINEMTGGGADYCFECVGKASLVEEAYACCRKGWGKTVVLGVDKPGAQLTLSSFEVLHTGKALLGSLFGGLKPKSDIPILIKRYIDQELELDKFVTHEVSLDDINKAIDLLLEGKSLRCVIWMDK</sequence>
<proteinExistence type="inferred from homology"/>
<dbReference type="SUPFAM" id="SSF50129">
    <property type="entry name" value="GroES-like"/>
    <property type="match status" value="2"/>
</dbReference>
<dbReference type="InParanoid" id="A0A6I9UWY6"/>
<evidence type="ECO:0000256" key="1">
    <source>
        <dbReference type="ARBA" id="ARBA00001947"/>
    </source>
</evidence>
<dbReference type="InterPro" id="IPR013154">
    <property type="entry name" value="ADH-like_N"/>
</dbReference>
<dbReference type="GeneID" id="105178015"/>
<organism evidence="11 12">
    <name type="scientific">Sesamum indicum</name>
    <name type="common">Oriental sesame</name>
    <name type="synonym">Sesamum orientale</name>
    <dbReference type="NCBI Taxonomy" id="4182"/>
    <lineage>
        <taxon>Eukaryota</taxon>
        <taxon>Viridiplantae</taxon>
        <taxon>Streptophyta</taxon>
        <taxon>Embryophyta</taxon>
        <taxon>Tracheophyta</taxon>
        <taxon>Spermatophyta</taxon>
        <taxon>Magnoliopsida</taxon>
        <taxon>eudicotyledons</taxon>
        <taxon>Gunneridae</taxon>
        <taxon>Pentapetalae</taxon>
        <taxon>asterids</taxon>
        <taxon>lamiids</taxon>
        <taxon>Lamiales</taxon>
        <taxon>Pedaliaceae</taxon>
        <taxon>Sesamum</taxon>
    </lineage>
</organism>
<gene>
    <name evidence="12" type="primary">LOC105178015</name>
</gene>
<evidence type="ECO:0000313" key="12">
    <source>
        <dbReference type="RefSeq" id="XP_011099657.1"/>
    </source>
</evidence>
<evidence type="ECO:0000313" key="11">
    <source>
        <dbReference type="Proteomes" id="UP000504604"/>
    </source>
</evidence>
<evidence type="ECO:0000256" key="3">
    <source>
        <dbReference type="ARBA" id="ARBA00011738"/>
    </source>
</evidence>
<evidence type="ECO:0000256" key="6">
    <source>
        <dbReference type="ARBA" id="ARBA00023002"/>
    </source>
</evidence>
<evidence type="ECO:0000259" key="10">
    <source>
        <dbReference type="Pfam" id="PF08240"/>
    </source>
</evidence>
<name>A0A6I9UWY6_SESIN</name>
<dbReference type="FunCoup" id="A0A6I9UWY6">
    <property type="interactions" value="311"/>
</dbReference>
<dbReference type="SUPFAM" id="SSF51735">
    <property type="entry name" value="NAD(P)-binding Rossmann-fold domains"/>
    <property type="match status" value="1"/>
</dbReference>
<comment type="subunit">
    <text evidence="3">Homodimer.</text>
</comment>
<feature type="domain" description="Alcohol dehydrogenase-like C-terminal" evidence="9">
    <location>
        <begin position="208"/>
        <end position="339"/>
    </location>
</feature>
<feature type="domain" description="Alcohol dehydrogenase-like N-terminal" evidence="10">
    <location>
        <begin position="37"/>
        <end position="166"/>
    </location>
</feature>
<dbReference type="InterPro" id="IPR002328">
    <property type="entry name" value="ADH_Zn_CS"/>
</dbReference>
<dbReference type="KEGG" id="sind:105178015"/>